<dbReference type="InterPro" id="IPR027785">
    <property type="entry name" value="UvrD-like_helicase_C"/>
</dbReference>
<comment type="function">
    <text evidence="11">A helicase/nuclease that prepares dsDNA breaks (DSB) for recombinational DNA repair. Binds to DSBs and unwinds DNA via a highly rapid and processive ATP-dependent bidirectional helicase activity. Unwinds dsDNA until it encounters a Chi (crossover hotspot instigator) sequence from the 3' direction. Cuts ssDNA a few nucleotides 3' to the Chi site. The properties and activities of the enzyme are changed at Chi. The Chi-altered holoenzyme produces a long 3'-ssDNA overhang and facilitates RecA-binding to the ssDNA for homologous DNA recombination and repair. Holoenzyme degrades any linearized DNA that is unable to undergo homologous recombination. In the holoenzyme this subunit has ssDNA-dependent ATPase and 5'-3' helicase activity. When added to pre-assembled RecBC greatly stimulates nuclease activity and augments holoenzyme processivity. Negatively regulates the RecA-loading ability of RecBCD.</text>
</comment>
<comment type="similarity">
    <text evidence="11">Belongs to the RecD family.</text>
</comment>
<dbReference type="KEGG" id="part:PARC_a2485"/>
<dbReference type="GO" id="GO:0005524">
    <property type="term" value="F:ATP binding"/>
    <property type="evidence" value="ECO:0007669"/>
    <property type="project" value="UniProtKB-UniRule"/>
</dbReference>
<dbReference type="GO" id="GO:0043139">
    <property type="term" value="F:5'-3' DNA helicase activity"/>
    <property type="evidence" value="ECO:0007669"/>
    <property type="project" value="UniProtKB-UniRule"/>
</dbReference>
<dbReference type="Gene3D" id="3.40.50.300">
    <property type="entry name" value="P-loop containing nucleotide triphosphate hydrolases"/>
    <property type="match status" value="3"/>
</dbReference>
<dbReference type="InterPro" id="IPR050534">
    <property type="entry name" value="Coronavir_polyprotein_1ab"/>
</dbReference>
<evidence type="ECO:0000256" key="5">
    <source>
        <dbReference type="ARBA" id="ARBA00022806"/>
    </source>
</evidence>
<keyword evidence="1 11" id="KW-0540">Nuclease</keyword>
<dbReference type="AlphaFoldDB" id="A0A290S4X6"/>
<feature type="binding site" evidence="11">
    <location>
        <begin position="233"/>
        <end position="240"/>
    </location>
    <ligand>
        <name>ATP</name>
        <dbReference type="ChEBI" id="CHEBI:30616"/>
    </ligand>
</feature>
<evidence type="ECO:0000256" key="11">
    <source>
        <dbReference type="HAMAP-Rule" id="MF_01487"/>
    </source>
</evidence>
<comment type="miscellaneous">
    <text evidence="11">In the RecBCD complex, RecB has a slow 3'-5' helicase, an exonuclease activity and loads RecA onto ssDNA, RecD has a fast 5'-3' helicase activity, while RecC stimulates the ATPase and processivity of the RecB helicase and contributes to recognition of the Chi site.</text>
</comment>
<dbReference type="EMBL" id="CP011025">
    <property type="protein sequence ID" value="ATC86969.1"/>
    <property type="molecule type" value="Genomic_DNA"/>
</dbReference>
<feature type="domain" description="AAA+ ATPase" evidence="12">
    <location>
        <begin position="225"/>
        <end position="380"/>
    </location>
</feature>
<dbReference type="RefSeq" id="WP_010554053.1">
    <property type="nucleotide sequence ID" value="NZ_CP011025.1"/>
</dbReference>
<comment type="catalytic activity">
    <reaction evidence="11">
        <text>ATP + H2O = ADP + phosphate + H(+)</text>
        <dbReference type="Rhea" id="RHEA:13065"/>
        <dbReference type="ChEBI" id="CHEBI:15377"/>
        <dbReference type="ChEBI" id="CHEBI:15378"/>
        <dbReference type="ChEBI" id="CHEBI:30616"/>
        <dbReference type="ChEBI" id="CHEBI:43474"/>
        <dbReference type="ChEBI" id="CHEBI:456216"/>
        <dbReference type="EC" id="5.6.2.3"/>
    </reaction>
</comment>
<keyword evidence="4 11" id="KW-0378">Hydrolase</keyword>
<evidence type="ECO:0000256" key="8">
    <source>
        <dbReference type="ARBA" id="ARBA00023125"/>
    </source>
</evidence>
<dbReference type="Pfam" id="PF13245">
    <property type="entry name" value="AAA_19"/>
    <property type="match status" value="1"/>
</dbReference>
<evidence type="ECO:0000313" key="14">
    <source>
        <dbReference type="Proteomes" id="UP000016505"/>
    </source>
</evidence>
<dbReference type="GO" id="GO:0008854">
    <property type="term" value="F:exodeoxyribonuclease V activity"/>
    <property type="evidence" value="ECO:0007669"/>
    <property type="project" value="InterPro"/>
</dbReference>
<dbReference type="SMART" id="SM00382">
    <property type="entry name" value="AAA"/>
    <property type="match status" value="1"/>
</dbReference>
<dbReference type="GO" id="GO:0009338">
    <property type="term" value="C:exodeoxyribonuclease V complex"/>
    <property type="evidence" value="ECO:0007669"/>
    <property type="project" value="InterPro"/>
</dbReference>
<evidence type="ECO:0000256" key="2">
    <source>
        <dbReference type="ARBA" id="ARBA00022741"/>
    </source>
</evidence>
<evidence type="ECO:0000256" key="9">
    <source>
        <dbReference type="ARBA" id="ARBA00023204"/>
    </source>
</evidence>
<evidence type="ECO:0000256" key="10">
    <source>
        <dbReference type="ARBA" id="ARBA00023235"/>
    </source>
</evidence>
<name>A0A290S4X6_9GAMM</name>
<dbReference type="GO" id="GO:0017116">
    <property type="term" value="F:single-stranded DNA helicase activity"/>
    <property type="evidence" value="ECO:0007669"/>
    <property type="project" value="TreeGrafter"/>
</dbReference>
<dbReference type="SUPFAM" id="SSF52540">
    <property type="entry name" value="P-loop containing nucleoside triphosphate hydrolases"/>
    <property type="match status" value="1"/>
</dbReference>
<reference evidence="13 14" key="1">
    <citation type="journal article" date="2012" name="J. Bacteriol.">
        <title>Genome sequences of type strains of seven species of the marine bacterium Pseudoalteromonas.</title>
        <authorList>
            <person name="Xie B.B."/>
            <person name="Shu Y.L."/>
            <person name="Qin Q.L."/>
            <person name="Rong J.C."/>
            <person name="Zhang X.Y."/>
            <person name="Chen X.L."/>
            <person name="Shi M."/>
            <person name="He H.L."/>
            <person name="Zhou B.C."/>
            <person name="Zhang Y.Z."/>
        </authorList>
    </citation>
    <scope>NUCLEOTIDE SEQUENCE [LARGE SCALE GENOMIC DNA]</scope>
    <source>
        <strain evidence="13 14">A 37-1-2</strain>
    </source>
</reference>
<protein>
    <recommendedName>
        <fullName evidence="11">RecBCD enzyme subunit RecD</fullName>
        <ecNumber evidence="11">5.6.2.3</ecNumber>
    </recommendedName>
    <alternativeName>
        <fullName evidence="11">DNA 5'-3' helicase subunit RecD</fullName>
    </alternativeName>
    <alternativeName>
        <fullName evidence="11">Exonuclease V subunit RecD</fullName>
        <shortName evidence="11">ExoV subunit RecD</shortName>
    </alternativeName>
    <alternativeName>
        <fullName evidence="11">Helicase/nuclease RecBCD subunit RecD</fullName>
    </alternativeName>
</protein>
<evidence type="ECO:0000256" key="3">
    <source>
        <dbReference type="ARBA" id="ARBA00022763"/>
    </source>
</evidence>
<dbReference type="InterPro" id="IPR041851">
    <property type="entry name" value="RecD_N_sf"/>
</dbReference>
<dbReference type="InterPro" id="IPR027417">
    <property type="entry name" value="P-loop_NTPase"/>
</dbReference>
<dbReference type="InterPro" id="IPR049550">
    <property type="entry name" value="RecD_N"/>
</dbReference>
<evidence type="ECO:0000256" key="1">
    <source>
        <dbReference type="ARBA" id="ARBA00022722"/>
    </source>
</evidence>
<dbReference type="EC" id="5.6.2.3" evidence="11"/>
<comment type="subunit">
    <text evidence="11">Heterotrimer of RecB, RecC and RecD. All subunits contribute to DNA-binding.</text>
</comment>
<dbReference type="CDD" id="cd18809">
    <property type="entry name" value="SF1_C_RecD"/>
    <property type="match status" value="1"/>
</dbReference>
<dbReference type="GO" id="GO:0016887">
    <property type="term" value="F:ATP hydrolysis activity"/>
    <property type="evidence" value="ECO:0007669"/>
    <property type="project" value="RHEA"/>
</dbReference>
<gene>
    <name evidence="11 13" type="primary">recD</name>
    <name evidence="13" type="ORF">PARC_a2485</name>
</gene>
<dbReference type="HAMAP" id="MF_01487">
    <property type="entry name" value="RecD"/>
    <property type="match status" value="1"/>
</dbReference>
<dbReference type="Gene3D" id="1.10.10.1020">
    <property type="entry name" value="RecBCD complex, subunit RecD, N-terminal domain"/>
    <property type="match status" value="1"/>
</dbReference>
<dbReference type="GO" id="GO:0000724">
    <property type="term" value="P:double-strand break repair via homologous recombination"/>
    <property type="evidence" value="ECO:0007669"/>
    <property type="project" value="UniProtKB-UniRule"/>
</dbReference>
<keyword evidence="6 11" id="KW-0269">Exonuclease</keyword>
<dbReference type="CDD" id="cd17933">
    <property type="entry name" value="DEXSc_RecD-like"/>
    <property type="match status" value="1"/>
</dbReference>
<proteinExistence type="inferred from homology"/>
<dbReference type="Pfam" id="PF13538">
    <property type="entry name" value="UvrD_C_2"/>
    <property type="match status" value="1"/>
</dbReference>
<dbReference type="NCBIfam" id="TIGR01447">
    <property type="entry name" value="recD"/>
    <property type="match status" value="1"/>
</dbReference>
<dbReference type="PANTHER" id="PTHR43788:SF6">
    <property type="entry name" value="DNA HELICASE B"/>
    <property type="match status" value="1"/>
</dbReference>
<accession>A0A290S4X6</accession>
<keyword evidence="9 11" id="KW-0234">DNA repair</keyword>
<keyword evidence="8 11" id="KW-0238">DNA-binding</keyword>
<dbReference type="InterPro" id="IPR003593">
    <property type="entry name" value="AAA+_ATPase"/>
</dbReference>
<dbReference type="Pfam" id="PF21185">
    <property type="entry name" value="RecD_N"/>
    <property type="match status" value="1"/>
</dbReference>
<organism evidence="13 14">
    <name type="scientific">Pseudoalteromonas arctica A 37-1-2</name>
    <dbReference type="NCBI Taxonomy" id="1117313"/>
    <lineage>
        <taxon>Bacteria</taxon>
        <taxon>Pseudomonadati</taxon>
        <taxon>Pseudomonadota</taxon>
        <taxon>Gammaproteobacteria</taxon>
        <taxon>Alteromonadales</taxon>
        <taxon>Pseudoalteromonadaceae</taxon>
        <taxon>Pseudoalteromonas</taxon>
    </lineage>
</organism>
<evidence type="ECO:0000256" key="7">
    <source>
        <dbReference type="ARBA" id="ARBA00022840"/>
    </source>
</evidence>
<evidence type="ECO:0000256" key="6">
    <source>
        <dbReference type="ARBA" id="ARBA00022839"/>
    </source>
</evidence>
<keyword evidence="3 11" id="KW-0227">DNA damage</keyword>
<dbReference type="PANTHER" id="PTHR43788">
    <property type="entry name" value="DNA2/NAM7 HELICASE FAMILY MEMBER"/>
    <property type="match status" value="1"/>
</dbReference>
<evidence type="ECO:0000259" key="12">
    <source>
        <dbReference type="SMART" id="SM00382"/>
    </source>
</evidence>
<evidence type="ECO:0000313" key="13">
    <source>
        <dbReference type="EMBL" id="ATC86969.1"/>
    </source>
</evidence>
<sequence>MSDLNEQPGLFDDIDETLNNEAAEPLTSKNVAQDAPLEDIVLNNTITEVPLLEYLLAQNRLRVVDVKLAELLCANDIEQTHNELFYIILLLCLSQQSQHSCLTLNEVDWSNPFNLRNSDFNKLDGNVPSTLSPFSDDFNVHTALSYLQSHESVGENKPLQLFNERLYFARLAGYEQTLADRLLSMSERKLNINNEVLAELLNTYFPADSAIETDWQKVACAIAATKGFSVITGGPGTGKTTTVTKLLAILQSLYKTAPLSIKLVAPTGKAAARLSESILGAKNKLTTIPDDIKTLIPQSAQTIHRLLGVKPFTNKFRHNKSNPLHLDVLIIDEASMVDLSLMAKLIEALPAHARLILLGDKDQLASVDTGSVMSDLCQGLTLGQTPSYSQARCDELNSLCFNNEPKLVAQSVSEFKLADCIAFLQHSYRFDAQSGIGQLALAVNTNNTGILNYVEQESSEGRFNDVILDYDFVAKPIEKLVKSAASHYAKYLNLIAQGASVAQVHAAFASYQLLAAVREGDYGVHSLNQRIERVLQQQGLITVSPNTHHYTGMPIMVSQNDYQLKLFNGDIGILMPDESNQLKAIFIDEQGNQRAFSPARLPAHDKVYVMTIHKSQGSEFSYTAMVLPPLKQARMGINRQLVYTGITRAKNTFELVADKKVLQLAMNKSVSRASGLYERLKFEN</sequence>
<keyword evidence="10 11" id="KW-0413">Isomerase</keyword>
<dbReference type="OrthoDB" id="9803432at2"/>
<keyword evidence="2 11" id="KW-0547">Nucleotide-binding</keyword>
<evidence type="ECO:0000256" key="4">
    <source>
        <dbReference type="ARBA" id="ARBA00022801"/>
    </source>
</evidence>
<keyword evidence="7 11" id="KW-0067">ATP-binding</keyword>
<dbReference type="GO" id="GO:0003677">
    <property type="term" value="F:DNA binding"/>
    <property type="evidence" value="ECO:0007669"/>
    <property type="project" value="UniProtKB-UniRule"/>
</dbReference>
<keyword evidence="5 11" id="KW-0347">Helicase</keyword>
<dbReference type="InterPro" id="IPR006344">
    <property type="entry name" value="RecD"/>
</dbReference>
<dbReference type="Proteomes" id="UP000016505">
    <property type="component" value="Chromosome I"/>
</dbReference>